<dbReference type="Pfam" id="PF06592">
    <property type="entry name" value="DUF1138"/>
    <property type="match status" value="1"/>
</dbReference>
<dbReference type="AlphaFoldDB" id="A0A9Q0JHD0"/>
<reference evidence="2" key="2">
    <citation type="journal article" date="2023" name="Plants (Basel)">
        <title>Annotation of the Turnera subulata (Passifloraceae) Draft Genome Reveals the S-Locus Evolved after the Divergence of Turneroideae from Passifloroideae in a Stepwise Manner.</title>
        <authorList>
            <person name="Henning P.M."/>
            <person name="Roalson E.H."/>
            <person name="Mir W."/>
            <person name="McCubbin A.G."/>
            <person name="Shore J.S."/>
        </authorList>
    </citation>
    <scope>NUCLEOTIDE SEQUENCE</scope>
    <source>
        <strain evidence="2">F60SS</strain>
    </source>
</reference>
<accession>A0A9Q0JHD0</accession>
<keyword evidence="1" id="KW-0732">Signal</keyword>
<organism evidence="2 3">
    <name type="scientific">Turnera subulata</name>
    <dbReference type="NCBI Taxonomy" id="218843"/>
    <lineage>
        <taxon>Eukaryota</taxon>
        <taxon>Viridiplantae</taxon>
        <taxon>Streptophyta</taxon>
        <taxon>Embryophyta</taxon>
        <taxon>Tracheophyta</taxon>
        <taxon>Spermatophyta</taxon>
        <taxon>Magnoliopsida</taxon>
        <taxon>eudicotyledons</taxon>
        <taxon>Gunneridae</taxon>
        <taxon>Pentapetalae</taxon>
        <taxon>rosids</taxon>
        <taxon>fabids</taxon>
        <taxon>Malpighiales</taxon>
        <taxon>Passifloraceae</taxon>
        <taxon>Turnera</taxon>
    </lineage>
</organism>
<gene>
    <name evidence="2" type="ORF">Tsubulata_013337</name>
</gene>
<reference evidence="2" key="1">
    <citation type="submission" date="2022-02" db="EMBL/GenBank/DDBJ databases">
        <authorList>
            <person name="Henning P.M."/>
            <person name="McCubbin A.G."/>
            <person name="Shore J.S."/>
        </authorList>
    </citation>
    <scope>NUCLEOTIDE SEQUENCE</scope>
    <source>
        <strain evidence="2">F60SS</strain>
        <tissue evidence="2">Leaves</tissue>
    </source>
</reference>
<dbReference type="PANTHER" id="PTHR34267">
    <property type="entry name" value="OS11G0161033 PROTEIN"/>
    <property type="match status" value="1"/>
</dbReference>
<dbReference type="Proteomes" id="UP001141552">
    <property type="component" value="Unassembled WGS sequence"/>
</dbReference>
<sequence length="77" mass="8440">MGRAVKIISAVGGTFVLAYVCDKAVSDGKIFGGKTPKTDCREWREATDRQLDAWPRTAGPPVAMNPITRQNYIAKSR</sequence>
<dbReference type="PANTHER" id="PTHR34267:SF17">
    <property type="entry name" value="OS06G0114500 PROTEIN"/>
    <property type="match status" value="1"/>
</dbReference>
<evidence type="ECO:0000256" key="1">
    <source>
        <dbReference type="SAM" id="SignalP"/>
    </source>
</evidence>
<protein>
    <submittedName>
        <fullName evidence="2">Uncharacterized protein</fullName>
    </submittedName>
</protein>
<dbReference type="OrthoDB" id="1840418at2759"/>
<feature type="signal peptide" evidence="1">
    <location>
        <begin position="1"/>
        <end position="18"/>
    </location>
</feature>
<proteinExistence type="predicted"/>
<feature type="chain" id="PRO_5040294023" evidence="1">
    <location>
        <begin position="19"/>
        <end position="77"/>
    </location>
</feature>
<comment type="caution">
    <text evidence="2">The sequence shown here is derived from an EMBL/GenBank/DDBJ whole genome shotgun (WGS) entry which is preliminary data.</text>
</comment>
<evidence type="ECO:0000313" key="2">
    <source>
        <dbReference type="EMBL" id="KAJ4842641.1"/>
    </source>
</evidence>
<name>A0A9Q0JHD0_9ROSI</name>
<evidence type="ECO:0000313" key="3">
    <source>
        <dbReference type="Proteomes" id="UP001141552"/>
    </source>
</evidence>
<dbReference type="EMBL" id="JAKUCV010002447">
    <property type="protein sequence ID" value="KAJ4842641.1"/>
    <property type="molecule type" value="Genomic_DNA"/>
</dbReference>
<dbReference type="InterPro" id="IPR009515">
    <property type="entry name" value="DUF1138"/>
</dbReference>
<keyword evidence="3" id="KW-1185">Reference proteome</keyword>